<evidence type="ECO:0000313" key="3">
    <source>
        <dbReference type="Proteomes" id="UP000754821"/>
    </source>
</evidence>
<gene>
    <name evidence="2" type="ORF">EI163_15880</name>
</gene>
<keyword evidence="3" id="KW-1185">Reference proteome</keyword>
<accession>A0ABR9FG58</accession>
<proteinExistence type="predicted"/>
<dbReference type="EMBL" id="RRZC01000022">
    <property type="protein sequence ID" value="MBE0405019.1"/>
    <property type="molecule type" value="Genomic_DNA"/>
</dbReference>
<organism evidence="2 3">
    <name type="scientific">Halomonas citrativorans</name>
    <dbReference type="NCBI Taxonomy" id="2742612"/>
    <lineage>
        <taxon>Bacteria</taxon>
        <taxon>Pseudomonadati</taxon>
        <taxon>Pseudomonadota</taxon>
        <taxon>Gammaproteobacteria</taxon>
        <taxon>Oceanospirillales</taxon>
        <taxon>Halomonadaceae</taxon>
        <taxon>Halomonas</taxon>
    </lineage>
</organism>
<comment type="caution">
    <text evidence="2">The sequence shown here is derived from an EMBL/GenBank/DDBJ whole genome shotgun (WGS) entry which is preliminary data.</text>
</comment>
<feature type="transmembrane region" description="Helical" evidence="1">
    <location>
        <begin position="83"/>
        <end position="103"/>
    </location>
</feature>
<dbReference type="Proteomes" id="UP000754821">
    <property type="component" value="Unassembled WGS sequence"/>
</dbReference>
<feature type="transmembrane region" description="Helical" evidence="1">
    <location>
        <begin position="50"/>
        <end position="71"/>
    </location>
</feature>
<reference evidence="2 3" key="1">
    <citation type="submission" date="2020-07" db="EMBL/GenBank/DDBJ databases">
        <title>Halophilic bacteria isolated from french cheeses.</title>
        <authorList>
            <person name="Kothe C.I."/>
            <person name="Farah-Kraiem B."/>
            <person name="Renault P."/>
            <person name="Dridi B."/>
        </authorList>
    </citation>
    <scope>NUCLEOTIDE SEQUENCE [LARGE SCALE GENOMIC DNA]</scope>
    <source>
        <strain evidence="2 3">FME16</strain>
    </source>
</reference>
<keyword evidence="1" id="KW-0812">Transmembrane</keyword>
<keyword evidence="1" id="KW-0472">Membrane</keyword>
<keyword evidence="1" id="KW-1133">Transmembrane helix</keyword>
<evidence type="ECO:0000256" key="1">
    <source>
        <dbReference type="SAM" id="Phobius"/>
    </source>
</evidence>
<dbReference type="RefSeq" id="WP_192528471.1">
    <property type="nucleotide sequence ID" value="NZ_RRZC01000022.1"/>
</dbReference>
<evidence type="ECO:0000313" key="2">
    <source>
        <dbReference type="EMBL" id="MBE0405019.1"/>
    </source>
</evidence>
<name>A0ABR9FG58_9GAMM</name>
<protein>
    <submittedName>
        <fullName evidence="2">Uncharacterized protein</fullName>
    </submittedName>
</protein>
<sequence length="200" mass="22585">MATPASISPLPLRALDIHKAPERFHHHGGTALMTLKLNDTVTRDSLQYRFFIVLEAGCAKVMSATTLAAVVLTSVRGATRGGYVFLVASLLFVPLLKALYFIVKLYLRLLLLKSAQLRFTHADFQSIELCLKTLSKKLPLLTRESWAECLQLLRNFKQLNHAPAYFSNYRVHIQQIVNPLEWATGCMAEIQACRRRSSTR</sequence>